<dbReference type="EMBL" id="CP021111">
    <property type="protein sequence ID" value="ARP96657.1"/>
    <property type="molecule type" value="Genomic_DNA"/>
</dbReference>
<reference evidence="2 3" key="1">
    <citation type="submission" date="2017-05" db="EMBL/GenBank/DDBJ databases">
        <title>Complete and WGS of Bordetella genogroups.</title>
        <authorList>
            <person name="Spilker T."/>
            <person name="LiPuma J."/>
        </authorList>
    </citation>
    <scope>NUCLEOTIDE SEQUENCE [LARGE SCALE GENOMIC DNA]</scope>
    <source>
        <strain evidence="2 3">AU7206</strain>
    </source>
</reference>
<dbReference type="OrthoDB" id="8640782at2"/>
<evidence type="ECO:0000313" key="2">
    <source>
        <dbReference type="EMBL" id="ARP96657.1"/>
    </source>
</evidence>
<dbReference type="STRING" id="463040.CAL15_21185"/>
<sequence>MIPVSIPGGNYYASLVLSLICLSTLLTWLARLAISRRSRMWLREHRRLGPAMMAALAVTGSIFPYQHIGQWLAAQRDAREEQARRAVLESARRLAGVDMPAGTTLRLTHPGDLESFTQADFPALVEVGGLQASQLFRYRRPAGPDGPAKETWSVTLAADQSVQGGWRCSRSHRAELIMEDGRPRFDSCHLASGNTLGNLPLPTGTWVDLRQAMPQRWLLRVEGSEPATVAGLALLKADISVDSQRQLLTFEGLLAEELRLGDLTYPTGTRAGSAAGVRGAQPGDLVFSPPRGRAARRAGQPDIASGNTVVQAPDGTVRSVLSNRDAGVLDVATMQIGP</sequence>
<dbReference type="RefSeq" id="WP_086080304.1">
    <property type="nucleotide sequence ID" value="NZ_CP021111.1"/>
</dbReference>
<keyword evidence="3" id="KW-1185">Reference proteome</keyword>
<feature type="transmembrane region" description="Helical" evidence="1">
    <location>
        <begin position="12"/>
        <end position="34"/>
    </location>
</feature>
<keyword evidence="1" id="KW-0472">Membrane</keyword>
<keyword evidence="1" id="KW-1133">Transmembrane helix</keyword>
<dbReference type="AlphaFoldDB" id="A0A1W6ZH81"/>
<evidence type="ECO:0000313" key="3">
    <source>
        <dbReference type="Proteomes" id="UP000194161"/>
    </source>
</evidence>
<gene>
    <name evidence="2" type="ORF">CAL15_21185</name>
</gene>
<organism evidence="2 3">
    <name type="scientific">Bordetella genomosp. 13</name>
    <dbReference type="NCBI Taxonomy" id="463040"/>
    <lineage>
        <taxon>Bacteria</taxon>
        <taxon>Pseudomonadati</taxon>
        <taxon>Pseudomonadota</taxon>
        <taxon>Betaproteobacteria</taxon>
        <taxon>Burkholderiales</taxon>
        <taxon>Alcaligenaceae</taxon>
        <taxon>Bordetella</taxon>
    </lineage>
</organism>
<proteinExistence type="predicted"/>
<accession>A0A1W6ZH81</accession>
<dbReference type="Proteomes" id="UP000194161">
    <property type="component" value="Chromosome"/>
</dbReference>
<protein>
    <submittedName>
        <fullName evidence="2">Uncharacterized protein</fullName>
    </submittedName>
</protein>
<dbReference type="KEGG" id="bgm:CAL15_21185"/>
<name>A0A1W6ZH81_9BORD</name>
<evidence type="ECO:0000256" key="1">
    <source>
        <dbReference type="SAM" id="Phobius"/>
    </source>
</evidence>
<feature type="transmembrane region" description="Helical" evidence="1">
    <location>
        <begin position="46"/>
        <end position="65"/>
    </location>
</feature>
<keyword evidence="1" id="KW-0812">Transmembrane</keyword>